<dbReference type="Pfam" id="PF15243">
    <property type="entry name" value="ANAPC15"/>
    <property type="match status" value="1"/>
</dbReference>
<dbReference type="PANTHER" id="PTHR22526">
    <property type="entry name" value="ANAPHASE PROMOTING COMPLEX C SUBUNIT 15, PSEUDOGENE-RELATED"/>
    <property type="match status" value="1"/>
</dbReference>
<evidence type="ECO:0000256" key="5">
    <source>
        <dbReference type="ARBA" id="ARBA00023306"/>
    </source>
</evidence>
<dbReference type="InterPro" id="IPR026182">
    <property type="entry name" value="ANAPC15"/>
</dbReference>
<comment type="pathway">
    <text evidence="1">Protein modification; protein ubiquitination.</text>
</comment>
<feature type="compositionally biased region" description="Acidic residues" evidence="6">
    <location>
        <begin position="62"/>
        <end position="102"/>
    </location>
</feature>
<dbReference type="PANTHER" id="PTHR22526:SF2">
    <property type="entry name" value="ANAPHASE PROMOTING COMPLEX C SUBUNIT 15, PSEUDOGENE-RELATED"/>
    <property type="match status" value="1"/>
</dbReference>
<evidence type="ECO:0000256" key="2">
    <source>
        <dbReference type="ARBA" id="ARBA00009618"/>
    </source>
</evidence>
<accession>A0A8B8DEM5</accession>
<dbReference type="GO" id="GO:0051301">
    <property type="term" value="P:cell division"/>
    <property type="evidence" value="ECO:0007669"/>
    <property type="project" value="UniProtKB-KW"/>
</dbReference>
<dbReference type="RefSeq" id="XP_022326393.1">
    <property type="nucleotide sequence ID" value="XM_022470685.1"/>
</dbReference>
<evidence type="ECO:0000256" key="3">
    <source>
        <dbReference type="ARBA" id="ARBA00022618"/>
    </source>
</evidence>
<dbReference type="OrthoDB" id="6362917at2759"/>
<protein>
    <submittedName>
        <fullName evidence="8">Anaphase-promoting complex subunit 15-like</fullName>
    </submittedName>
</protein>
<keyword evidence="3" id="KW-0132">Cell division</keyword>
<name>A0A8B8DEM5_CRAVI</name>
<dbReference type="GO" id="GO:0005680">
    <property type="term" value="C:anaphase-promoting complex"/>
    <property type="evidence" value="ECO:0007669"/>
    <property type="project" value="InterPro"/>
</dbReference>
<evidence type="ECO:0000256" key="6">
    <source>
        <dbReference type="SAM" id="MobiDB-lite"/>
    </source>
</evidence>
<keyword evidence="4" id="KW-0498">Mitosis</keyword>
<sequence>MTFRFPSLLPGAIDPLWFTVDRPCDDENELEQLEKEHDLWLESIAKKDNNIVPVGKTASEHLEDDEEDEDDEEGDDDDESDTNDDELDTDMLDERDSGDDAG</sequence>
<gene>
    <name evidence="8" type="primary">LOC111126210</name>
</gene>
<dbReference type="KEGG" id="cvn:111126210"/>
<dbReference type="AlphaFoldDB" id="A0A8B8DEM5"/>
<dbReference type="Proteomes" id="UP000694844">
    <property type="component" value="Chromosome 3"/>
</dbReference>
<dbReference type="GO" id="GO:0090266">
    <property type="term" value="P:regulation of mitotic cell cycle spindle assembly checkpoint"/>
    <property type="evidence" value="ECO:0007669"/>
    <property type="project" value="InterPro"/>
</dbReference>
<evidence type="ECO:0000313" key="8">
    <source>
        <dbReference type="RefSeq" id="XP_022326393.1"/>
    </source>
</evidence>
<evidence type="ECO:0000313" key="7">
    <source>
        <dbReference type="Proteomes" id="UP000694844"/>
    </source>
</evidence>
<feature type="region of interest" description="Disordered" evidence="6">
    <location>
        <begin position="49"/>
        <end position="102"/>
    </location>
</feature>
<comment type="similarity">
    <text evidence="2">Belongs to the APC15 family.</text>
</comment>
<dbReference type="GeneID" id="111126210"/>
<evidence type="ECO:0000256" key="1">
    <source>
        <dbReference type="ARBA" id="ARBA00004906"/>
    </source>
</evidence>
<keyword evidence="5" id="KW-0131">Cell cycle</keyword>
<organism evidence="7 8">
    <name type="scientific">Crassostrea virginica</name>
    <name type="common">Eastern oyster</name>
    <dbReference type="NCBI Taxonomy" id="6565"/>
    <lineage>
        <taxon>Eukaryota</taxon>
        <taxon>Metazoa</taxon>
        <taxon>Spiralia</taxon>
        <taxon>Lophotrochozoa</taxon>
        <taxon>Mollusca</taxon>
        <taxon>Bivalvia</taxon>
        <taxon>Autobranchia</taxon>
        <taxon>Pteriomorphia</taxon>
        <taxon>Ostreida</taxon>
        <taxon>Ostreoidea</taxon>
        <taxon>Ostreidae</taxon>
        <taxon>Crassostrea</taxon>
    </lineage>
</organism>
<reference evidence="8" key="1">
    <citation type="submission" date="2025-08" db="UniProtKB">
        <authorList>
            <consortium name="RefSeq"/>
        </authorList>
    </citation>
    <scope>IDENTIFICATION</scope>
    <source>
        <tissue evidence="8">Whole sample</tissue>
    </source>
</reference>
<evidence type="ECO:0000256" key="4">
    <source>
        <dbReference type="ARBA" id="ARBA00022776"/>
    </source>
</evidence>
<keyword evidence="7" id="KW-1185">Reference proteome</keyword>
<proteinExistence type="inferred from homology"/>